<dbReference type="PANTHER" id="PTHR43712:SF1">
    <property type="entry name" value="HYPOTHETICAL O-METHYLTRANSFERASE (EUROFUNG)-RELATED"/>
    <property type="match status" value="1"/>
</dbReference>
<protein>
    <submittedName>
        <fullName evidence="6">O-methyltransferase</fullName>
    </submittedName>
</protein>
<keyword evidence="3" id="KW-0949">S-adenosyl-L-methionine</keyword>
<dbReference type="Pfam" id="PF08100">
    <property type="entry name" value="Dimerisation"/>
    <property type="match status" value="1"/>
</dbReference>
<evidence type="ECO:0000256" key="2">
    <source>
        <dbReference type="ARBA" id="ARBA00022679"/>
    </source>
</evidence>
<sequence>MNTTEAVAAQNAAIQTALEGVSSLADSYKDISTKNVGKHGLKDVGEVSEARNALVMETWKLLGAVRGPVDALFEHFENMSHTAACRSLLEMGVFDKLPLDGSSITGTELADSLGVDKLLLVRLMRMATVKGPIAEVGPESYAHTPYSQVYIVPALRGLMKLMLDEYWPPMARMSEFLKENDWKNPESETNNPYTFAHQTGGRSMWAHMGQYPDRIQAFNSAMQAQTQAAMPTVAIFPFEAELSKFETQDCTPLVVDVGGGLGHTTLRIKELCGNIKGRVILQDRSAVIDDISEPLLGVEKMKYDFFTAQPVKGALIYYIRRCLHDWSDRDCVRILKVIARAMEPGKSRLLIAEICLPEEKADMEAVLYDMTMMTLNGRERTKSDWMKILDGAEFDLKTVTVHTTAGSNYGVVEAYLK</sequence>
<dbReference type="InterPro" id="IPR001077">
    <property type="entry name" value="COMT_C"/>
</dbReference>
<dbReference type="InterPro" id="IPR036390">
    <property type="entry name" value="WH_DNA-bd_sf"/>
</dbReference>
<feature type="domain" description="O-methyltransferase C-terminal" evidence="4">
    <location>
        <begin position="197"/>
        <end position="394"/>
    </location>
</feature>
<dbReference type="Proteomes" id="UP000799750">
    <property type="component" value="Unassembled WGS sequence"/>
</dbReference>
<keyword evidence="1 6" id="KW-0489">Methyltransferase</keyword>
<dbReference type="Gene3D" id="1.10.10.10">
    <property type="entry name" value="Winged helix-like DNA-binding domain superfamily/Winged helix DNA-binding domain"/>
    <property type="match status" value="1"/>
</dbReference>
<organism evidence="6 7">
    <name type="scientific">Lophium mytilinum</name>
    <dbReference type="NCBI Taxonomy" id="390894"/>
    <lineage>
        <taxon>Eukaryota</taxon>
        <taxon>Fungi</taxon>
        <taxon>Dikarya</taxon>
        <taxon>Ascomycota</taxon>
        <taxon>Pezizomycotina</taxon>
        <taxon>Dothideomycetes</taxon>
        <taxon>Pleosporomycetidae</taxon>
        <taxon>Mytilinidiales</taxon>
        <taxon>Mytilinidiaceae</taxon>
        <taxon>Lophium</taxon>
    </lineage>
</organism>
<proteinExistence type="predicted"/>
<evidence type="ECO:0000313" key="7">
    <source>
        <dbReference type="Proteomes" id="UP000799750"/>
    </source>
</evidence>
<dbReference type="Gene3D" id="3.40.50.150">
    <property type="entry name" value="Vaccinia Virus protein VP39"/>
    <property type="match status" value="1"/>
</dbReference>
<evidence type="ECO:0000259" key="5">
    <source>
        <dbReference type="Pfam" id="PF08100"/>
    </source>
</evidence>
<evidence type="ECO:0000256" key="1">
    <source>
        <dbReference type="ARBA" id="ARBA00022603"/>
    </source>
</evidence>
<evidence type="ECO:0000313" key="6">
    <source>
        <dbReference type="EMBL" id="KAF2494859.1"/>
    </source>
</evidence>
<feature type="domain" description="O-methyltransferase dimerisation" evidence="5">
    <location>
        <begin position="74"/>
        <end position="152"/>
    </location>
</feature>
<evidence type="ECO:0000256" key="3">
    <source>
        <dbReference type="ARBA" id="ARBA00022691"/>
    </source>
</evidence>
<dbReference type="AlphaFoldDB" id="A0A6A6QRR3"/>
<dbReference type="SUPFAM" id="SSF46785">
    <property type="entry name" value="Winged helix' DNA-binding domain"/>
    <property type="match status" value="1"/>
</dbReference>
<dbReference type="EMBL" id="MU004190">
    <property type="protein sequence ID" value="KAF2494859.1"/>
    <property type="molecule type" value="Genomic_DNA"/>
</dbReference>
<reference evidence="6" key="1">
    <citation type="journal article" date="2020" name="Stud. Mycol.">
        <title>101 Dothideomycetes genomes: a test case for predicting lifestyles and emergence of pathogens.</title>
        <authorList>
            <person name="Haridas S."/>
            <person name="Albert R."/>
            <person name="Binder M."/>
            <person name="Bloem J."/>
            <person name="Labutti K."/>
            <person name="Salamov A."/>
            <person name="Andreopoulos B."/>
            <person name="Baker S."/>
            <person name="Barry K."/>
            <person name="Bills G."/>
            <person name="Bluhm B."/>
            <person name="Cannon C."/>
            <person name="Castanera R."/>
            <person name="Culley D."/>
            <person name="Daum C."/>
            <person name="Ezra D."/>
            <person name="Gonzalez J."/>
            <person name="Henrissat B."/>
            <person name="Kuo A."/>
            <person name="Liang C."/>
            <person name="Lipzen A."/>
            <person name="Lutzoni F."/>
            <person name="Magnuson J."/>
            <person name="Mondo S."/>
            <person name="Nolan M."/>
            <person name="Ohm R."/>
            <person name="Pangilinan J."/>
            <person name="Park H.-J."/>
            <person name="Ramirez L."/>
            <person name="Alfaro M."/>
            <person name="Sun H."/>
            <person name="Tritt A."/>
            <person name="Yoshinaga Y."/>
            <person name="Zwiers L.-H."/>
            <person name="Turgeon B."/>
            <person name="Goodwin S."/>
            <person name="Spatafora J."/>
            <person name="Crous P."/>
            <person name="Grigoriev I."/>
        </authorList>
    </citation>
    <scope>NUCLEOTIDE SEQUENCE</scope>
    <source>
        <strain evidence="6">CBS 269.34</strain>
    </source>
</reference>
<dbReference type="PANTHER" id="PTHR43712">
    <property type="entry name" value="PUTATIVE (AFU_ORTHOLOGUE AFUA_4G14580)-RELATED"/>
    <property type="match status" value="1"/>
</dbReference>
<accession>A0A6A6QRR3</accession>
<dbReference type="PROSITE" id="PS51683">
    <property type="entry name" value="SAM_OMT_II"/>
    <property type="match status" value="1"/>
</dbReference>
<gene>
    <name evidence="6" type="ORF">BU16DRAFT_462274</name>
</gene>
<keyword evidence="2 6" id="KW-0808">Transferase</keyword>
<dbReference type="SUPFAM" id="SSF53335">
    <property type="entry name" value="S-adenosyl-L-methionine-dependent methyltransferases"/>
    <property type="match status" value="1"/>
</dbReference>
<dbReference type="InterPro" id="IPR012967">
    <property type="entry name" value="COMT_dimerisation"/>
</dbReference>
<dbReference type="InterPro" id="IPR036388">
    <property type="entry name" value="WH-like_DNA-bd_sf"/>
</dbReference>
<keyword evidence="7" id="KW-1185">Reference proteome</keyword>
<dbReference type="InterPro" id="IPR016461">
    <property type="entry name" value="COMT-like"/>
</dbReference>
<dbReference type="GO" id="GO:0008171">
    <property type="term" value="F:O-methyltransferase activity"/>
    <property type="evidence" value="ECO:0007669"/>
    <property type="project" value="InterPro"/>
</dbReference>
<dbReference type="OrthoDB" id="3340390at2759"/>
<dbReference type="Pfam" id="PF00891">
    <property type="entry name" value="Methyltransf_2"/>
    <property type="match status" value="1"/>
</dbReference>
<evidence type="ECO:0000259" key="4">
    <source>
        <dbReference type="Pfam" id="PF00891"/>
    </source>
</evidence>
<dbReference type="GO" id="GO:0046983">
    <property type="term" value="F:protein dimerization activity"/>
    <property type="evidence" value="ECO:0007669"/>
    <property type="project" value="InterPro"/>
</dbReference>
<dbReference type="GO" id="GO:0032259">
    <property type="term" value="P:methylation"/>
    <property type="evidence" value="ECO:0007669"/>
    <property type="project" value="UniProtKB-KW"/>
</dbReference>
<dbReference type="InterPro" id="IPR029063">
    <property type="entry name" value="SAM-dependent_MTases_sf"/>
</dbReference>
<name>A0A6A6QRR3_9PEZI</name>